<feature type="transmembrane region" description="Helical" evidence="6">
    <location>
        <begin position="477"/>
        <end position="497"/>
    </location>
</feature>
<dbReference type="InterPro" id="IPR025857">
    <property type="entry name" value="MacB_PCD"/>
</dbReference>
<evidence type="ECO:0000256" key="1">
    <source>
        <dbReference type="ARBA" id="ARBA00004651"/>
    </source>
</evidence>
<dbReference type="EMBL" id="JAUSUR010000006">
    <property type="protein sequence ID" value="MDQ0362402.1"/>
    <property type="molecule type" value="Genomic_DNA"/>
</dbReference>
<feature type="transmembrane region" description="Helical" evidence="6">
    <location>
        <begin position="797"/>
        <end position="819"/>
    </location>
</feature>
<feature type="transmembrane region" description="Helical" evidence="6">
    <location>
        <begin position="702"/>
        <end position="722"/>
    </location>
</feature>
<evidence type="ECO:0000256" key="2">
    <source>
        <dbReference type="ARBA" id="ARBA00022475"/>
    </source>
</evidence>
<feature type="domain" description="ABC3 transporter permease C-terminal" evidence="7">
    <location>
        <begin position="312"/>
        <end position="426"/>
    </location>
</feature>
<keyword evidence="2" id="KW-1003">Cell membrane</keyword>
<dbReference type="PANTHER" id="PTHR30287">
    <property type="entry name" value="MEMBRANE COMPONENT OF PREDICTED ABC SUPERFAMILY METABOLITE UPTAKE TRANSPORTER"/>
    <property type="match status" value="1"/>
</dbReference>
<evidence type="ECO:0000259" key="7">
    <source>
        <dbReference type="Pfam" id="PF02687"/>
    </source>
</evidence>
<evidence type="ECO:0000256" key="6">
    <source>
        <dbReference type="SAM" id="Phobius"/>
    </source>
</evidence>
<comment type="subcellular location">
    <subcellularLocation>
        <location evidence="1">Cell membrane</location>
        <topology evidence="1">Multi-pass membrane protein</topology>
    </subcellularLocation>
</comment>
<gene>
    <name evidence="9" type="ORF">J2S15_003156</name>
</gene>
<dbReference type="InterPro" id="IPR038766">
    <property type="entry name" value="Membrane_comp_ABC_pdt"/>
</dbReference>
<feature type="transmembrane region" description="Helical" evidence="6">
    <location>
        <begin position="20"/>
        <end position="42"/>
    </location>
</feature>
<protein>
    <submittedName>
        <fullName evidence="9">ABC transport system permease protein</fullName>
    </submittedName>
</protein>
<dbReference type="Proteomes" id="UP001230220">
    <property type="component" value="Unassembled WGS sequence"/>
</dbReference>
<keyword evidence="10" id="KW-1185">Reference proteome</keyword>
<feature type="transmembrane region" description="Helical" evidence="6">
    <location>
        <begin position="402"/>
        <end position="423"/>
    </location>
</feature>
<dbReference type="Pfam" id="PF02687">
    <property type="entry name" value="FtsX"/>
    <property type="match status" value="2"/>
</dbReference>
<feature type="transmembrane region" description="Helical" evidence="6">
    <location>
        <begin position="756"/>
        <end position="777"/>
    </location>
</feature>
<organism evidence="9 10">
    <name type="scientific">Breznakia pachnodae</name>
    <dbReference type="NCBI Taxonomy" id="265178"/>
    <lineage>
        <taxon>Bacteria</taxon>
        <taxon>Bacillati</taxon>
        <taxon>Bacillota</taxon>
        <taxon>Erysipelotrichia</taxon>
        <taxon>Erysipelotrichales</taxon>
        <taxon>Erysipelotrichaceae</taxon>
        <taxon>Breznakia</taxon>
    </lineage>
</organism>
<feature type="domain" description="MacB-like periplasmic core" evidence="8">
    <location>
        <begin position="28"/>
        <end position="214"/>
    </location>
</feature>
<sequence length="832" mass="93491">MKSALKKDTFREIRKTFKRFLSILLMAMLGVAVYVGISAAGMNMRNMMDHYFDDQEVFDIKIMSTLGLSNDDVKAIEDLDGVNVYGTYEQDIMVQIGDEQQVFHAMEYSDEINKVDLVKGKAPVNEDECIIEEAYAKAQNLKIGDTITITDEYEDDFHERTLTITGLGNSPLYTSDDKGNSTLGSGKIDSFLYVNKDNFNLDTYTSIYITVDGAKELASDSNEYEDLINSKLKDIQGIQTTQIESRRSELLDEALEPYTYEGTLMLSDEQKQEVENAIPEGKWYVQDRSEANDGYNSWIVFAENIDNITTVFPPIFFAVATLMSLTAMTRMVDEERTEIGTLKALGYKKSQIASKFVLYASLATIIGTIIGIFVGFELLTNVILNICLDEYVLPLLSVKYDWMLALFGFAISMVCIVGGAIYASQKKLRDVPATLMRPEAPKSGKRVFLERITFIWKRLSFTQKVTLRNIFRYKKRFLMAIVGICGATSLVMVGFGVDNSISELKPIQYEEIYKYEMMVGISNADELDSTIDKLEDHDEIKDIYEMNVQSVSLEADGLSKDVSLMVLNDNQDISDYINIRNSGDKKEIKVDDDSVVLTKPMADTLSLKVGDTVTIKDADEVEKEVTIGGIAEQYISHNLYMSSNLYEELYGEASTTNVLLVNTDDLSNKKESALSEKILEDDNVTTVNLTSDIQGSVKNMDFVIIILIVVSGMLTFLVLYNLSNVNINERMRELATLKVLGFYNGEVDQYVNREMMILSVIGIAFGLVGGTLLNFFVLRAAANEYMTYPVVIKPISYLFAFAIVFGFTIIVNIVSHYALKKIDMIESLKSVE</sequence>
<proteinExistence type="predicted"/>
<evidence type="ECO:0000313" key="9">
    <source>
        <dbReference type="EMBL" id="MDQ0362402.1"/>
    </source>
</evidence>
<dbReference type="PANTHER" id="PTHR30287:SF1">
    <property type="entry name" value="INNER MEMBRANE PROTEIN"/>
    <property type="match status" value="1"/>
</dbReference>
<evidence type="ECO:0000256" key="4">
    <source>
        <dbReference type="ARBA" id="ARBA00022989"/>
    </source>
</evidence>
<evidence type="ECO:0000256" key="5">
    <source>
        <dbReference type="ARBA" id="ARBA00023136"/>
    </source>
</evidence>
<dbReference type="InterPro" id="IPR003838">
    <property type="entry name" value="ABC3_permease_C"/>
</dbReference>
<evidence type="ECO:0000313" key="10">
    <source>
        <dbReference type="Proteomes" id="UP001230220"/>
    </source>
</evidence>
<reference evidence="9 10" key="1">
    <citation type="submission" date="2023-07" db="EMBL/GenBank/DDBJ databases">
        <title>Genomic Encyclopedia of Type Strains, Phase IV (KMG-IV): sequencing the most valuable type-strain genomes for metagenomic binning, comparative biology and taxonomic classification.</title>
        <authorList>
            <person name="Goeker M."/>
        </authorList>
    </citation>
    <scope>NUCLEOTIDE SEQUENCE [LARGE SCALE GENOMIC DNA]</scope>
    <source>
        <strain evidence="9 10">DSM 16784</strain>
    </source>
</reference>
<evidence type="ECO:0000256" key="3">
    <source>
        <dbReference type="ARBA" id="ARBA00022692"/>
    </source>
</evidence>
<feature type="transmembrane region" description="Helical" evidence="6">
    <location>
        <begin position="356"/>
        <end position="376"/>
    </location>
</feature>
<keyword evidence="3 6" id="KW-0812">Transmembrane</keyword>
<dbReference type="RefSeq" id="WP_307409988.1">
    <property type="nucleotide sequence ID" value="NZ_JAUSUR010000006.1"/>
</dbReference>
<keyword evidence="4 6" id="KW-1133">Transmembrane helix</keyword>
<dbReference type="Pfam" id="PF12704">
    <property type="entry name" value="MacB_PCD"/>
    <property type="match status" value="1"/>
</dbReference>
<name>A0ABU0E666_9FIRM</name>
<feature type="transmembrane region" description="Helical" evidence="6">
    <location>
        <begin position="311"/>
        <end position="328"/>
    </location>
</feature>
<keyword evidence="5 6" id="KW-0472">Membrane</keyword>
<comment type="caution">
    <text evidence="9">The sequence shown here is derived from an EMBL/GenBank/DDBJ whole genome shotgun (WGS) entry which is preliminary data.</text>
</comment>
<evidence type="ECO:0000259" key="8">
    <source>
        <dbReference type="Pfam" id="PF12704"/>
    </source>
</evidence>
<accession>A0ABU0E666</accession>
<feature type="domain" description="ABC3 transporter permease C-terminal" evidence="7">
    <location>
        <begin position="705"/>
        <end position="822"/>
    </location>
</feature>